<dbReference type="GO" id="GO:0006310">
    <property type="term" value="P:DNA recombination"/>
    <property type="evidence" value="ECO:0007669"/>
    <property type="project" value="InterPro"/>
</dbReference>
<feature type="region of interest" description="Disordered" evidence="4">
    <location>
        <begin position="578"/>
        <end position="597"/>
    </location>
</feature>
<dbReference type="GO" id="GO:0032807">
    <property type="term" value="C:DNA ligase IV complex"/>
    <property type="evidence" value="ECO:0007669"/>
    <property type="project" value="TreeGrafter"/>
</dbReference>
<dbReference type="PANTHER" id="PTHR45997:SF2">
    <property type="entry name" value="ATP DEPENDENT DNA LIGASE DOMAIN PROTEIN (AFU_ORTHOLOGUE AFUA_5G02430)"/>
    <property type="match status" value="1"/>
</dbReference>
<comment type="caution">
    <text evidence="6">The sequence shown here is derived from an EMBL/GenBank/DDBJ whole genome shotgun (WGS) entry which is preliminary data.</text>
</comment>
<dbReference type="InterPro" id="IPR012310">
    <property type="entry name" value="DNA_ligase_ATP-dep_cent"/>
</dbReference>
<name>A0AAE1ICW1_9HYPO</name>
<dbReference type="GO" id="GO:0005524">
    <property type="term" value="F:ATP binding"/>
    <property type="evidence" value="ECO:0007669"/>
    <property type="project" value="UniProtKB-KW"/>
</dbReference>
<reference evidence="6" key="1">
    <citation type="submission" date="2023-11" db="EMBL/GenBank/DDBJ databases">
        <title>The genome sequences of three competitors of mushroom-forming fungi.</title>
        <authorList>
            <person name="Beijen E."/>
            <person name="Ohm R.A."/>
        </authorList>
    </citation>
    <scope>NUCLEOTIDE SEQUENCE</scope>
    <source>
        <strain evidence="6">CBS 100526</strain>
    </source>
</reference>
<evidence type="ECO:0000313" key="6">
    <source>
        <dbReference type="EMBL" id="KAK4067034.1"/>
    </source>
</evidence>
<keyword evidence="1" id="KW-0436">Ligase</keyword>
<feature type="compositionally biased region" description="Basic and acidic residues" evidence="4">
    <location>
        <begin position="631"/>
        <end position="647"/>
    </location>
</feature>
<evidence type="ECO:0000256" key="3">
    <source>
        <dbReference type="ARBA" id="ARBA00022840"/>
    </source>
</evidence>
<evidence type="ECO:0000256" key="2">
    <source>
        <dbReference type="ARBA" id="ARBA00022741"/>
    </source>
</evidence>
<dbReference type="AlphaFoldDB" id="A0AAE1ICW1"/>
<dbReference type="InterPro" id="IPR029710">
    <property type="entry name" value="LIG4"/>
</dbReference>
<organism evidence="6 7">
    <name type="scientific">Trichoderma aggressivum f. europaeum</name>
    <dbReference type="NCBI Taxonomy" id="173218"/>
    <lineage>
        <taxon>Eukaryota</taxon>
        <taxon>Fungi</taxon>
        <taxon>Dikarya</taxon>
        <taxon>Ascomycota</taxon>
        <taxon>Pezizomycotina</taxon>
        <taxon>Sordariomycetes</taxon>
        <taxon>Hypocreomycetidae</taxon>
        <taxon>Hypocreales</taxon>
        <taxon>Hypocreaceae</taxon>
        <taxon>Trichoderma</taxon>
    </lineage>
</organism>
<dbReference type="GO" id="GO:0003910">
    <property type="term" value="F:DNA ligase (ATP) activity"/>
    <property type="evidence" value="ECO:0007669"/>
    <property type="project" value="InterPro"/>
</dbReference>
<dbReference type="InterPro" id="IPR012340">
    <property type="entry name" value="NA-bd_OB-fold"/>
</dbReference>
<dbReference type="GO" id="GO:0006297">
    <property type="term" value="P:nucleotide-excision repair, DNA gap filling"/>
    <property type="evidence" value="ECO:0007669"/>
    <property type="project" value="TreeGrafter"/>
</dbReference>
<proteinExistence type="predicted"/>
<dbReference type="GO" id="GO:0003677">
    <property type="term" value="F:DNA binding"/>
    <property type="evidence" value="ECO:0007669"/>
    <property type="project" value="InterPro"/>
</dbReference>
<dbReference type="PANTHER" id="PTHR45997">
    <property type="entry name" value="DNA LIGASE 4"/>
    <property type="match status" value="1"/>
</dbReference>
<dbReference type="Gene3D" id="2.40.50.140">
    <property type="entry name" value="Nucleic acid-binding proteins"/>
    <property type="match status" value="1"/>
</dbReference>
<keyword evidence="7" id="KW-1185">Reference proteome</keyword>
<dbReference type="Gene3D" id="1.10.3260.10">
    <property type="entry name" value="DNA ligase, ATP-dependent, N-terminal domain"/>
    <property type="match status" value="1"/>
</dbReference>
<keyword evidence="3" id="KW-0067">ATP-binding</keyword>
<dbReference type="PROSITE" id="PS50160">
    <property type="entry name" value="DNA_LIGASE_A3"/>
    <property type="match status" value="1"/>
</dbReference>
<dbReference type="GeneID" id="87922741"/>
<feature type="domain" description="ATP-dependent DNA ligase family profile" evidence="5">
    <location>
        <begin position="293"/>
        <end position="378"/>
    </location>
</feature>
<protein>
    <recommendedName>
        <fullName evidence="5">ATP-dependent DNA ligase family profile domain-containing protein</fullName>
    </recommendedName>
</protein>
<dbReference type="RefSeq" id="XP_062753114.1">
    <property type="nucleotide sequence ID" value="XM_062902836.1"/>
</dbReference>
<gene>
    <name evidence="6" type="ORF">Triagg1_8034</name>
</gene>
<dbReference type="Proteomes" id="UP001273209">
    <property type="component" value="Unassembled WGS sequence"/>
</dbReference>
<feature type="compositionally biased region" description="Basic and acidic residues" evidence="4">
    <location>
        <begin position="740"/>
        <end position="760"/>
    </location>
</feature>
<accession>A0AAE1ICW1</accession>
<feature type="region of interest" description="Disordered" evidence="4">
    <location>
        <begin position="720"/>
        <end position="760"/>
    </location>
</feature>
<dbReference type="InterPro" id="IPR036599">
    <property type="entry name" value="DNA_ligase_N_sf"/>
</dbReference>
<feature type="compositionally biased region" description="Polar residues" evidence="4">
    <location>
        <begin position="583"/>
        <end position="595"/>
    </location>
</feature>
<dbReference type="GO" id="GO:0006303">
    <property type="term" value="P:double-strand break repair via nonhomologous end joining"/>
    <property type="evidence" value="ECO:0007669"/>
    <property type="project" value="TreeGrafter"/>
</dbReference>
<feature type="region of interest" description="Disordered" evidence="4">
    <location>
        <begin position="623"/>
        <end position="692"/>
    </location>
</feature>
<sequence>MLGSSRLKELSIYKQPGLGLDLADCVERILTVTPNPSLPERLQVTVEEIDEALHSIAAQVRWSSPSIRVPEATIAKPPARSGLEAAYRRLTAREAKWFTRLVLKDFQPLVFDAHEVYRLCDPLLPSILKIREDFTIAIKTMQQLRRDMRSLHPDELYIERKRLSSIKPQLMCKGGVMSVEAKVDGEYCQIHVDVSKGRRGIQIFSKSGKDSTEDRERLIGIIIDSLGIGKAGCDIKTECILEGELAVYSESQKKILPFHHIRKHVARRGRFMNTGQDSPQIINTSHPMAVSALRNAFAKVITDRGEGLVLKSDQPYFNFESDGTPFTNHCIKLKKDYIGRFGEVGDLAVVGAGFNAAKARSYNIENLKWTHFYVGCIDNREEVKRWNAKPEFTVVNVVELSEAMLKTFALYTNPKPVPVRENVETKLKAAAGAQPTPMTVAFTNPPVFDMRCFSFDKAGDTNWWSLRFPSVAKIHFDRDFSDVLSFTELQEIAERATSAPDLEDSQDNLAWIAKLEQADPRGVAVDAATQLTATTMPTPSPRRASHNSSESLPLVRHVTRNSLERSLELLGAPVSESHRLAASQPSPTAHLSKTIPSLGHERKRITFASALFSPPKKRCQLSRDEEFESTFLDRKPVSESPIRRPLGEIDGNSTQKPQKSECPSAACQPDNEDLNASPHPKQPQVKETDTSMQKDAAFQPAGLSSSLLPLNDSAIVIPDSEDEDETDSDAATQPLNPVRSNDEQHSRDVGLERRLSGARPEETEAICQYAGLDCQLVNRLVLLPSYFHNPDGAEPLLRKHGLSNIIRDVEAWIRNDTTDTSQLPDSQTGRNKILFVDTVEREQETKALLSKLESIRENIPEERREWISVFDWRVLNHLAIYEDAKTTKKYYDGFHDPWRRWYSGLI</sequence>
<dbReference type="Gene3D" id="3.30.470.30">
    <property type="entry name" value="DNA ligase/mRNA capping enzyme"/>
    <property type="match status" value="1"/>
</dbReference>
<evidence type="ECO:0000259" key="5">
    <source>
        <dbReference type="PROSITE" id="PS50160"/>
    </source>
</evidence>
<dbReference type="Pfam" id="PF01068">
    <property type="entry name" value="DNA_ligase_A_M"/>
    <property type="match status" value="1"/>
</dbReference>
<evidence type="ECO:0000256" key="1">
    <source>
        <dbReference type="ARBA" id="ARBA00022598"/>
    </source>
</evidence>
<evidence type="ECO:0000256" key="4">
    <source>
        <dbReference type="SAM" id="MobiDB-lite"/>
    </source>
</evidence>
<dbReference type="EMBL" id="JAWRVG010000037">
    <property type="protein sequence ID" value="KAK4067034.1"/>
    <property type="molecule type" value="Genomic_DNA"/>
</dbReference>
<keyword evidence="2" id="KW-0547">Nucleotide-binding</keyword>
<evidence type="ECO:0000313" key="7">
    <source>
        <dbReference type="Proteomes" id="UP001273209"/>
    </source>
</evidence>
<dbReference type="SUPFAM" id="SSF56091">
    <property type="entry name" value="DNA ligase/mRNA capping enzyme, catalytic domain"/>
    <property type="match status" value="1"/>
</dbReference>